<feature type="compositionally biased region" description="Basic and acidic residues" evidence="1">
    <location>
        <begin position="36"/>
        <end position="69"/>
    </location>
</feature>
<dbReference type="Proteomes" id="UP001500620">
    <property type="component" value="Unassembled WGS sequence"/>
</dbReference>
<comment type="caution">
    <text evidence="2">The sequence shown here is derived from an EMBL/GenBank/DDBJ whole genome shotgun (WGS) entry which is preliminary data.</text>
</comment>
<dbReference type="EMBL" id="BAABAT010000037">
    <property type="protein sequence ID" value="GAA4259807.1"/>
    <property type="molecule type" value="Genomic_DNA"/>
</dbReference>
<sequence length="90" mass="10175">MSQPAQVTSRADWDDVVGAIAETVDDIRDIAAEFRQRSADMRGEQTVTDPDHARDIEDQQLDDDRRRDEELDAQYDGTADGRYDTDLDAS</sequence>
<gene>
    <name evidence="2" type="ORF">GCM10022255_085940</name>
</gene>
<protein>
    <submittedName>
        <fullName evidence="2">Uncharacterized protein</fullName>
    </submittedName>
</protein>
<reference evidence="3" key="1">
    <citation type="journal article" date="2019" name="Int. J. Syst. Evol. Microbiol.">
        <title>The Global Catalogue of Microorganisms (GCM) 10K type strain sequencing project: providing services to taxonomists for standard genome sequencing and annotation.</title>
        <authorList>
            <consortium name="The Broad Institute Genomics Platform"/>
            <consortium name="The Broad Institute Genome Sequencing Center for Infectious Disease"/>
            <person name="Wu L."/>
            <person name="Ma J."/>
        </authorList>
    </citation>
    <scope>NUCLEOTIDE SEQUENCE [LARGE SCALE GENOMIC DNA]</scope>
    <source>
        <strain evidence="3">JCM 17441</strain>
    </source>
</reference>
<evidence type="ECO:0000313" key="2">
    <source>
        <dbReference type="EMBL" id="GAA4259807.1"/>
    </source>
</evidence>
<evidence type="ECO:0000313" key="3">
    <source>
        <dbReference type="Proteomes" id="UP001500620"/>
    </source>
</evidence>
<accession>A0ABP8DMP8</accession>
<keyword evidence="3" id="KW-1185">Reference proteome</keyword>
<proteinExistence type="predicted"/>
<feature type="compositionally biased region" description="Basic and acidic residues" evidence="1">
    <location>
        <begin position="79"/>
        <end position="90"/>
    </location>
</feature>
<evidence type="ECO:0000256" key="1">
    <source>
        <dbReference type="SAM" id="MobiDB-lite"/>
    </source>
</evidence>
<feature type="region of interest" description="Disordered" evidence="1">
    <location>
        <begin position="36"/>
        <end position="90"/>
    </location>
</feature>
<organism evidence="2 3">
    <name type="scientific">Dactylosporangium darangshiense</name>
    <dbReference type="NCBI Taxonomy" id="579108"/>
    <lineage>
        <taxon>Bacteria</taxon>
        <taxon>Bacillati</taxon>
        <taxon>Actinomycetota</taxon>
        <taxon>Actinomycetes</taxon>
        <taxon>Micromonosporales</taxon>
        <taxon>Micromonosporaceae</taxon>
        <taxon>Dactylosporangium</taxon>
    </lineage>
</organism>
<dbReference type="RefSeq" id="WP_345136710.1">
    <property type="nucleotide sequence ID" value="NZ_BAABAT010000037.1"/>
</dbReference>
<name>A0ABP8DMP8_9ACTN</name>